<dbReference type="InterPro" id="IPR010127">
    <property type="entry name" value="Phasin_subfam-1"/>
</dbReference>
<feature type="compositionally biased region" description="Polar residues" evidence="1">
    <location>
        <begin position="163"/>
        <end position="174"/>
    </location>
</feature>
<dbReference type="NCBIfam" id="TIGR01841">
    <property type="entry name" value="phasin"/>
    <property type="match status" value="1"/>
</dbReference>
<reference evidence="3 4" key="1">
    <citation type="submission" date="2020-08" db="EMBL/GenBank/DDBJ databases">
        <title>Genomic Encyclopedia of Type Strains, Phase IV (KMG-IV): sequencing the most valuable type-strain genomes for metagenomic binning, comparative biology and taxonomic classification.</title>
        <authorList>
            <person name="Goeker M."/>
        </authorList>
    </citation>
    <scope>NUCLEOTIDE SEQUENCE [LARGE SCALE GENOMIC DNA]</scope>
    <source>
        <strain evidence="3 4">DSM 23958</strain>
    </source>
</reference>
<keyword evidence="4" id="KW-1185">Reference proteome</keyword>
<dbReference type="Pfam" id="PF09361">
    <property type="entry name" value="Phasin_2"/>
    <property type="match status" value="1"/>
</dbReference>
<accession>A0A840RY01</accession>
<feature type="region of interest" description="Disordered" evidence="1">
    <location>
        <begin position="163"/>
        <end position="182"/>
    </location>
</feature>
<dbReference type="Proteomes" id="UP000554837">
    <property type="component" value="Unassembled WGS sequence"/>
</dbReference>
<dbReference type="OrthoDB" id="5298576at2"/>
<sequence>MLMTPEQVFAAQKTAAAAAFTFGAKAFEGAEKLTELHLQLAKTALTEAAQTTSALLSVKDVQELVALQTGLLQPSGEKAAAYGRHVADITLSTGAELGKLVEEQMGEVKGKFDGLVENLAKNAPAGSENIVALAKSGLAAANNAFESVQKAAKQAAEVAESNFQTMTASATKATRGSKKAAA</sequence>
<evidence type="ECO:0000259" key="2">
    <source>
        <dbReference type="Pfam" id="PF09361"/>
    </source>
</evidence>
<proteinExistence type="predicted"/>
<name>A0A840RY01_9BURK</name>
<feature type="domain" description="Phasin" evidence="2">
    <location>
        <begin position="6"/>
        <end position="105"/>
    </location>
</feature>
<protein>
    <submittedName>
        <fullName evidence="3">Phasin family protein</fullName>
    </submittedName>
</protein>
<gene>
    <name evidence="3" type="ORF">HNQ51_000880</name>
</gene>
<evidence type="ECO:0000313" key="3">
    <source>
        <dbReference type="EMBL" id="MBB5203587.1"/>
    </source>
</evidence>
<evidence type="ECO:0000256" key="1">
    <source>
        <dbReference type="SAM" id="MobiDB-lite"/>
    </source>
</evidence>
<organism evidence="3 4">
    <name type="scientific">Inhella inkyongensis</name>
    <dbReference type="NCBI Taxonomy" id="392593"/>
    <lineage>
        <taxon>Bacteria</taxon>
        <taxon>Pseudomonadati</taxon>
        <taxon>Pseudomonadota</taxon>
        <taxon>Betaproteobacteria</taxon>
        <taxon>Burkholderiales</taxon>
        <taxon>Sphaerotilaceae</taxon>
        <taxon>Inhella</taxon>
    </lineage>
</organism>
<dbReference type="RefSeq" id="WP_138857369.1">
    <property type="nucleotide sequence ID" value="NZ_CP040709.1"/>
</dbReference>
<dbReference type="InterPro" id="IPR018968">
    <property type="entry name" value="Phasin"/>
</dbReference>
<evidence type="ECO:0000313" key="4">
    <source>
        <dbReference type="Proteomes" id="UP000554837"/>
    </source>
</evidence>
<dbReference type="AlphaFoldDB" id="A0A840RY01"/>
<comment type="caution">
    <text evidence="3">The sequence shown here is derived from an EMBL/GenBank/DDBJ whole genome shotgun (WGS) entry which is preliminary data.</text>
</comment>
<dbReference type="EMBL" id="JACHHO010000001">
    <property type="protein sequence ID" value="MBB5203587.1"/>
    <property type="molecule type" value="Genomic_DNA"/>
</dbReference>